<name>A0AA88PA09_9TELE</name>
<evidence type="ECO:0000313" key="1">
    <source>
        <dbReference type="EMBL" id="KAK2876180.1"/>
    </source>
</evidence>
<proteinExistence type="predicted"/>
<sequence>MYCKLDPGQAPRPLPSPPLGRVALKECDDWDGKQSPAFMHSRQELWLCDSSQSVLSDMCGAFCLSVLDIHLTISFLCLSAYNLVYLELLSQSVVKRSHPVSAFIVICRSPKFCTQVRDYTCQRCTDCTHVRERFVRVTDEIQTQGKRWLTD</sequence>
<dbReference type="AlphaFoldDB" id="A0AA88PA09"/>
<comment type="caution">
    <text evidence="1">The sequence shown here is derived from an EMBL/GenBank/DDBJ whole genome shotgun (WGS) entry which is preliminary data.</text>
</comment>
<evidence type="ECO:0000313" key="2">
    <source>
        <dbReference type="Proteomes" id="UP001187343"/>
    </source>
</evidence>
<dbReference type="Proteomes" id="UP001187343">
    <property type="component" value="Unassembled WGS sequence"/>
</dbReference>
<accession>A0AA88PA09</accession>
<dbReference type="EMBL" id="JAUYZG010000020">
    <property type="protein sequence ID" value="KAK2876180.1"/>
    <property type="molecule type" value="Genomic_DNA"/>
</dbReference>
<protein>
    <submittedName>
        <fullName evidence="1">Uncharacterized protein</fullName>
    </submittedName>
</protein>
<organism evidence="1 2">
    <name type="scientific">Cirrhinus molitorella</name>
    <name type="common">mud carp</name>
    <dbReference type="NCBI Taxonomy" id="172907"/>
    <lineage>
        <taxon>Eukaryota</taxon>
        <taxon>Metazoa</taxon>
        <taxon>Chordata</taxon>
        <taxon>Craniata</taxon>
        <taxon>Vertebrata</taxon>
        <taxon>Euteleostomi</taxon>
        <taxon>Actinopterygii</taxon>
        <taxon>Neopterygii</taxon>
        <taxon>Teleostei</taxon>
        <taxon>Ostariophysi</taxon>
        <taxon>Cypriniformes</taxon>
        <taxon>Cyprinidae</taxon>
        <taxon>Labeoninae</taxon>
        <taxon>Labeonini</taxon>
        <taxon>Cirrhinus</taxon>
    </lineage>
</organism>
<reference evidence="1" key="1">
    <citation type="submission" date="2023-08" db="EMBL/GenBank/DDBJ databases">
        <title>Chromosome-level Genome Assembly of mud carp (Cirrhinus molitorella).</title>
        <authorList>
            <person name="Liu H."/>
        </authorList>
    </citation>
    <scope>NUCLEOTIDE SEQUENCE</scope>
    <source>
        <strain evidence="1">Prfri</strain>
        <tissue evidence="1">Muscle</tissue>
    </source>
</reference>
<gene>
    <name evidence="1" type="ORF">Q8A67_020276</name>
</gene>
<keyword evidence="2" id="KW-1185">Reference proteome</keyword>